<evidence type="ECO:0008006" key="5">
    <source>
        <dbReference type="Google" id="ProtNLM"/>
    </source>
</evidence>
<feature type="compositionally biased region" description="Polar residues" evidence="2">
    <location>
        <begin position="11"/>
        <end position="25"/>
    </location>
</feature>
<gene>
    <name evidence="3" type="ORF">F5544_39810</name>
</gene>
<name>A0A6G9YRN8_9NOCA</name>
<dbReference type="Proteomes" id="UP000503540">
    <property type="component" value="Chromosome"/>
</dbReference>
<organism evidence="3 4">
    <name type="scientific">Nocardia arthritidis</name>
    <dbReference type="NCBI Taxonomy" id="228602"/>
    <lineage>
        <taxon>Bacteria</taxon>
        <taxon>Bacillati</taxon>
        <taxon>Actinomycetota</taxon>
        <taxon>Actinomycetes</taxon>
        <taxon>Mycobacteriales</taxon>
        <taxon>Nocardiaceae</taxon>
        <taxon>Nocardia</taxon>
    </lineage>
</organism>
<evidence type="ECO:0000313" key="3">
    <source>
        <dbReference type="EMBL" id="QIS15780.1"/>
    </source>
</evidence>
<proteinExistence type="predicted"/>
<dbReference type="Gene3D" id="1.50.10.10">
    <property type="match status" value="1"/>
</dbReference>
<dbReference type="PANTHER" id="PTHR33886">
    <property type="entry name" value="UNSATURATED RHAMNOGALACTURONAN HYDROLASE (EUROFUNG)"/>
    <property type="match status" value="1"/>
</dbReference>
<keyword evidence="4" id="KW-1185">Reference proteome</keyword>
<dbReference type="GO" id="GO:0005975">
    <property type="term" value="P:carbohydrate metabolic process"/>
    <property type="evidence" value="ECO:0007669"/>
    <property type="project" value="InterPro"/>
</dbReference>
<dbReference type="GO" id="GO:0016787">
    <property type="term" value="F:hydrolase activity"/>
    <property type="evidence" value="ECO:0007669"/>
    <property type="project" value="UniProtKB-KW"/>
</dbReference>
<reference evidence="3 4" key="1">
    <citation type="journal article" date="2019" name="ACS Chem. Biol.">
        <title>Identification and Mobilization of a Cryptic Antibiotic Biosynthesis Gene Locus from a Human-Pathogenic Nocardia Isolate.</title>
        <authorList>
            <person name="Herisse M."/>
            <person name="Ishida K."/>
            <person name="Porter J.L."/>
            <person name="Howden B."/>
            <person name="Hertweck C."/>
            <person name="Stinear T.P."/>
            <person name="Pidot S.J."/>
        </authorList>
    </citation>
    <scope>NUCLEOTIDE SEQUENCE [LARGE SCALE GENOMIC DNA]</scope>
    <source>
        <strain evidence="3 4">AUSMDU00012717</strain>
    </source>
</reference>
<protein>
    <recommendedName>
        <fullName evidence="5">Glycoside hydrolase family 105 protein</fullName>
    </recommendedName>
</protein>
<dbReference type="Pfam" id="PF07470">
    <property type="entry name" value="Glyco_hydro_88"/>
    <property type="match status" value="1"/>
</dbReference>
<dbReference type="RefSeq" id="WP_167477968.1">
    <property type="nucleotide sequence ID" value="NZ_CP046172.1"/>
</dbReference>
<dbReference type="InterPro" id="IPR010905">
    <property type="entry name" value="Glyco_hydro_88"/>
</dbReference>
<evidence type="ECO:0000256" key="2">
    <source>
        <dbReference type="SAM" id="MobiDB-lite"/>
    </source>
</evidence>
<dbReference type="KEGG" id="nah:F5544_39810"/>
<keyword evidence="1" id="KW-0378">Hydrolase</keyword>
<dbReference type="InterPro" id="IPR012341">
    <property type="entry name" value="6hp_glycosidase-like_sf"/>
</dbReference>
<accession>A0A6G9YRN8</accession>
<dbReference type="PANTHER" id="PTHR33886:SF8">
    <property type="entry name" value="UNSATURATED RHAMNOGALACTURONAN HYDROLASE (EUROFUNG)"/>
    <property type="match status" value="1"/>
</dbReference>
<dbReference type="SUPFAM" id="SSF48208">
    <property type="entry name" value="Six-hairpin glycosidases"/>
    <property type="match status" value="1"/>
</dbReference>
<dbReference type="InterPro" id="IPR052043">
    <property type="entry name" value="PolySaccharide_Degr_Enz"/>
</dbReference>
<feature type="region of interest" description="Disordered" evidence="2">
    <location>
        <begin position="1"/>
        <end position="32"/>
    </location>
</feature>
<evidence type="ECO:0000256" key="1">
    <source>
        <dbReference type="ARBA" id="ARBA00022801"/>
    </source>
</evidence>
<dbReference type="InterPro" id="IPR008928">
    <property type="entry name" value="6-hairpin_glycosidase_sf"/>
</dbReference>
<sequence>MRTERPHHGPGNNSDSGADLTSSRQAHPPLPPLTDLSAARLAEIGDLLVARTWRMGLPSWFWGEGVCLLGMLRLARARRLPVPVEVVDWLRHHRERGIDIGHVNNLAPGTAAVLAAAEYPEFADPAIRLGEWFNETGSCTRSFNGALEHWPGGVWADTTFMAGVFLGHLGAYRRDPELLAAFGDQLLAHAEILQHPELGLFAHGSHRGETLWNFWGRGNAWCALSAVEFLELAATATVDATQVHRITAALTRQLIALAQRQPAHGVWSVLVDDQPENAGILETSAAAGIGAAMLRAAPLIPEHTPTFTTAGWRAIRGALAYVDAEGALTRVSAGTVLQLIPFGYSVIRDDRPQLWGQGLAMHAVAAALENLAQART</sequence>
<dbReference type="EMBL" id="CP046172">
    <property type="protein sequence ID" value="QIS15780.1"/>
    <property type="molecule type" value="Genomic_DNA"/>
</dbReference>
<evidence type="ECO:0000313" key="4">
    <source>
        <dbReference type="Proteomes" id="UP000503540"/>
    </source>
</evidence>
<dbReference type="AlphaFoldDB" id="A0A6G9YRN8"/>